<evidence type="ECO:0000313" key="2">
    <source>
        <dbReference type="Proteomes" id="UP000252004"/>
    </source>
</evidence>
<accession>A0A344TZ55</accession>
<dbReference type="AlphaFoldDB" id="A0A344TZ55"/>
<dbReference type="KEGG" id="sgz:C0216_11070"/>
<reference evidence="1 2" key="1">
    <citation type="submission" date="2018-01" db="EMBL/GenBank/DDBJ databases">
        <title>Draft genome Sequence of streptomyces globosus LZH-48.</title>
        <authorList>
            <person name="Ran K."/>
            <person name="Li Z."/>
            <person name="Wei S."/>
            <person name="Dong R."/>
        </authorList>
    </citation>
    <scope>NUCLEOTIDE SEQUENCE [LARGE SCALE GENOMIC DNA]</scope>
    <source>
        <strain evidence="1 2">LZH-48</strain>
    </source>
</reference>
<dbReference type="Gene3D" id="3.30.420.40">
    <property type="match status" value="2"/>
</dbReference>
<sequence length="432" mass="46113">MSANSNDIITLTGGIDVGNGYVKGVIQNTKREIFDEIDLPSAVVSTSRTSPKVPLPDADAASVMAGDFYNQIDCSLTTTLVAASDRRIFGRAALSVRGSKFTEFEVLGKHSKADQELSKVLVLGVFAAKALRDYVRENGALPAHELRVQVRAGLALPISEFVARRHAYAAEFIGLLGSSDPAVHLVTIKNFSTPVSVRLQFVDVQVMAEGASAQFAITDKGEPLAQALLDDLRTRDASVVEGVSASDLVAVQNTIGVDVGEGTVNFPVFTDGRFNPEAAATLDEGYGTALMNAMERMSESDATLQFSSRKQLADFLHAKPSVLVRNRHQRAVGFVEDEAGYLVDEIVSSFGDVLSQAGATTEVVYVYGGGSGPIKHLLHPALLKAAGDVPVLYLDSSYSRHLNREGLYIAARHVEQQALAAKPAGKHSRAVS</sequence>
<organism evidence="1 2">
    <name type="scientific">Streptomyces globosus</name>
    <dbReference type="NCBI Taxonomy" id="68209"/>
    <lineage>
        <taxon>Bacteria</taxon>
        <taxon>Bacillati</taxon>
        <taxon>Actinomycetota</taxon>
        <taxon>Actinomycetes</taxon>
        <taxon>Kitasatosporales</taxon>
        <taxon>Streptomycetaceae</taxon>
        <taxon>Streptomyces</taxon>
    </lineage>
</organism>
<dbReference type="EMBL" id="CP030862">
    <property type="protein sequence ID" value="AXE23926.1"/>
    <property type="molecule type" value="Genomic_DNA"/>
</dbReference>
<dbReference type="InterPro" id="IPR043129">
    <property type="entry name" value="ATPase_NBD"/>
</dbReference>
<gene>
    <name evidence="1" type="ORF">C0216_11070</name>
</gene>
<dbReference type="CDD" id="cd24023">
    <property type="entry name" value="ASKHA_NBD_ParM_Alp7A-like"/>
    <property type="match status" value="1"/>
</dbReference>
<evidence type="ECO:0008006" key="3">
    <source>
        <dbReference type="Google" id="ProtNLM"/>
    </source>
</evidence>
<dbReference type="RefSeq" id="WP_114055105.1">
    <property type="nucleotide sequence ID" value="NZ_CP030862.1"/>
</dbReference>
<evidence type="ECO:0000313" key="1">
    <source>
        <dbReference type="EMBL" id="AXE23926.1"/>
    </source>
</evidence>
<dbReference type="Proteomes" id="UP000252004">
    <property type="component" value="Chromosome"/>
</dbReference>
<dbReference type="SUPFAM" id="SSF53067">
    <property type="entry name" value="Actin-like ATPase domain"/>
    <property type="match status" value="1"/>
</dbReference>
<keyword evidence="2" id="KW-1185">Reference proteome</keyword>
<dbReference type="OrthoDB" id="3941759at2"/>
<name>A0A344TZ55_9ACTN</name>
<protein>
    <recommendedName>
        <fullName evidence="3">ParM/StbA family protein</fullName>
    </recommendedName>
</protein>
<proteinExistence type="predicted"/>